<dbReference type="InterPro" id="IPR014044">
    <property type="entry name" value="CAP_dom"/>
</dbReference>
<dbReference type="OMA" id="TANEYNH"/>
<comment type="caution">
    <text evidence="4">The sequence shown here is derived from an EMBL/GenBank/DDBJ whole genome shotgun (WGS) entry which is preliminary data.</text>
</comment>
<feature type="signal peptide" evidence="2">
    <location>
        <begin position="1"/>
        <end position="18"/>
    </location>
</feature>
<evidence type="ECO:0000259" key="3">
    <source>
        <dbReference type="SMART" id="SM00198"/>
    </source>
</evidence>
<dbReference type="HOGENOM" id="CLU_618460_0_0_1"/>
<evidence type="ECO:0000256" key="1">
    <source>
        <dbReference type="SAM" id="MobiDB-lite"/>
    </source>
</evidence>
<dbReference type="Pfam" id="PF00188">
    <property type="entry name" value="CAP"/>
    <property type="match status" value="1"/>
</dbReference>
<dbReference type="InterPro" id="IPR001283">
    <property type="entry name" value="CRISP-related"/>
</dbReference>
<feature type="compositionally biased region" description="Low complexity" evidence="1">
    <location>
        <begin position="172"/>
        <end position="193"/>
    </location>
</feature>
<feature type="compositionally biased region" description="Polar residues" evidence="1">
    <location>
        <begin position="211"/>
        <end position="228"/>
    </location>
</feature>
<dbReference type="SMART" id="SM00198">
    <property type="entry name" value="SCP"/>
    <property type="match status" value="1"/>
</dbReference>
<dbReference type="STRING" id="1220162.K1VSQ0"/>
<dbReference type="AlphaFoldDB" id="K1VSQ0"/>
<reference evidence="4 5" key="1">
    <citation type="journal article" date="2012" name="Eukaryot. Cell">
        <title>Genome sequence of the Trichosporon asahii environmental strain CBS 8904.</title>
        <authorList>
            <person name="Yang R.Y."/>
            <person name="Li H.T."/>
            <person name="Zhu H."/>
            <person name="Zhou G.P."/>
            <person name="Wang M."/>
            <person name="Wang L."/>
        </authorList>
    </citation>
    <scope>NUCLEOTIDE SEQUENCE [LARGE SCALE GENOMIC DNA]</scope>
    <source>
        <strain evidence="4 5">CBS 8904</strain>
    </source>
</reference>
<feature type="compositionally biased region" description="Polar residues" evidence="1">
    <location>
        <begin position="195"/>
        <end position="204"/>
    </location>
</feature>
<dbReference type="SUPFAM" id="SSF55797">
    <property type="entry name" value="PR-1-like"/>
    <property type="match status" value="1"/>
</dbReference>
<dbReference type="Gene3D" id="3.40.33.10">
    <property type="entry name" value="CAP"/>
    <property type="match status" value="1"/>
</dbReference>
<feature type="compositionally biased region" description="Low complexity" evidence="1">
    <location>
        <begin position="69"/>
        <end position="125"/>
    </location>
</feature>
<feature type="domain" description="SCP" evidence="3">
    <location>
        <begin position="270"/>
        <end position="402"/>
    </location>
</feature>
<name>K1VSQ0_TRIAC</name>
<dbReference type="eggNOG" id="KOG3017">
    <property type="taxonomic scope" value="Eukaryota"/>
</dbReference>
<keyword evidence="2" id="KW-0732">Signal</keyword>
<keyword evidence="5" id="KW-1185">Reference proteome</keyword>
<dbReference type="InParanoid" id="K1VSQ0"/>
<organism evidence="4 5">
    <name type="scientific">Trichosporon asahii var. asahii (strain CBS 8904)</name>
    <name type="common">Yeast</name>
    <dbReference type="NCBI Taxonomy" id="1220162"/>
    <lineage>
        <taxon>Eukaryota</taxon>
        <taxon>Fungi</taxon>
        <taxon>Dikarya</taxon>
        <taxon>Basidiomycota</taxon>
        <taxon>Agaricomycotina</taxon>
        <taxon>Tremellomycetes</taxon>
        <taxon>Trichosporonales</taxon>
        <taxon>Trichosporonaceae</taxon>
        <taxon>Trichosporon</taxon>
    </lineage>
</organism>
<proteinExistence type="predicted"/>
<feature type="region of interest" description="Disordered" evidence="1">
    <location>
        <begin position="69"/>
        <end position="144"/>
    </location>
</feature>
<accession>K1VSQ0</accession>
<dbReference type="PANTHER" id="PTHR10334">
    <property type="entry name" value="CYSTEINE-RICH SECRETORY PROTEIN-RELATED"/>
    <property type="match status" value="1"/>
</dbReference>
<feature type="region of interest" description="Disordered" evidence="1">
    <location>
        <begin position="162"/>
        <end position="252"/>
    </location>
</feature>
<feature type="compositionally biased region" description="Basic and acidic residues" evidence="1">
    <location>
        <begin position="232"/>
        <end position="244"/>
    </location>
</feature>
<evidence type="ECO:0000313" key="5">
    <source>
        <dbReference type="Proteomes" id="UP000006757"/>
    </source>
</evidence>
<dbReference type="InterPro" id="IPR035940">
    <property type="entry name" value="CAP_sf"/>
</dbReference>
<dbReference type="EMBL" id="AMBO01000246">
    <property type="protein sequence ID" value="EKD03596.1"/>
    <property type="molecule type" value="Genomic_DNA"/>
</dbReference>
<evidence type="ECO:0000313" key="4">
    <source>
        <dbReference type="EMBL" id="EKD03596.1"/>
    </source>
</evidence>
<protein>
    <recommendedName>
        <fullName evidence="3">SCP domain-containing protein</fullName>
    </recommendedName>
</protein>
<dbReference type="PRINTS" id="PR00837">
    <property type="entry name" value="V5TPXLIKE"/>
</dbReference>
<sequence length="422" mass="44307">MKNAILFTALTALVAVEAHPYKHRHAKHGGCKAVTQTVTVTVPAGGDAQPAPTDASAVSSVVPSSAAAESSAANSAEPAPSAASSAEASSSAVNSAEPSPSAASSAEPSPSAANSAEPSPSAAEAPVKENAAKQHNGGHYMPNKGWTSTWATSLALTPRLQEQAPAPAQSHDAQSSAAPAEASAAPAPSADAQVENANPSTSSEYKPPAPTSSGEEFMSTHTDTSNGGDYSEAEKNEASKRESGDPVPTYDIGLRIDQEPTDEDYKGTSALSQSILKFHNDLRANFGAEPLAWNEQYARRARSDWNDCLWEHKGEDNLHTFSASYESASEAGGQACKAWADEWKEYPFDNPAAQAYSHFTQMVWKEATEVGCGWTYTCPAEGGMARKLNFRCVYSPGGNTVSKEKPGVYFEENVGRCTVCNQ</sequence>
<gene>
    <name evidence="4" type="ORF">A1Q2_02179</name>
</gene>
<feature type="chain" id="PRO_5003852071" description="SCP domain-containing protein" evidence="2">
    <location>
        <begin position="19"/>
        <end position="422"/>
    </location>
</feature>
<dbReference type="Proteomes" id="UP000006757">
    <property type="component" value="Unassembled WGS sequence"/>
</dbReference>
<evidence type="ECO:0000256" key="2">
    <source>
        <dbReference type="SAM" id="SignalP"/>
    </source>
</evidence>
<dbReference type="OrthoDB" id="337038at2759"/>